<dbReference type="SUPFAM" id="SSF50129">
    <property type="entry name" value="GroES-like"/>
    <property type="match status" value="1"/>
</dbReference>
<sequence length="309" mass="32120">MKAIAQNEFGDVDVLEYRELPDPPISFDQVLVEVRAAGVNPVDRLVRQGLAAGALPHHFPLVPGWDVAGVVRAVGSAVDGFAVGDEVFGYQRKDHVQHGTYAELVAAHERGLAHKPESLSFVEAGGLALAGLTAVQALRKVRVSAGDTVLVHAAAGGVGHLAVQIAQALGAARVVGTASPRNHDFLRSLGAEPVAYGDALVDNVAEAVGGDGRVDVSFDCVGGPAVEDSVALTREPGRIVSIVDANVAALGGVYAYAKPVAEDLRWLAGQVDAGALRVEVQRTFPLERAADAQRLLEGGHVRGKVVLTV</sequence>
<keyword evidence="5" id="KW-1185">Reference proteome</keyword>
<dbReference type="GO" id="GO:0005829">
    <property type="term" value="C:cytosol"/>
    <property type="evidence" value="ECO:0007669"/>
    <property type="project" value="TreeGrafter"/>
</dbReference>
<dbReference type="InterPro" id="IPR020843">
    <property type="entry name" value="ER"/>
</dbReference>
<dbReference type="GO" id="GO:0035925">
    <property type="term" value="F:mRNA 3'-UTR AU-rich region binding"/>
    <property type="evidence" value="ECO:0007669"/>
    <property type="project" value="TreeGrafter"/>
</dbReference>
<dbReference type="Gene3D" id="3.90.180.10">
    <property type="entry name" value="Medium-chain alcohol dehydrogenases, catalytic domain"/>
    <property type="match status" value="1"/>
</dbReference>
<keyword evidence="2" id="KW-0560">Oxidoreductase</keyword>
<feature type="domain" description="Enoyl reductase (ER)" evidence="3">
    <location>
        <begin position="10"/>
        <end position="307"/>
    </location>
</feature>
<dbReference type="PANTHER" id="PTHR48106">
    <property type="entry name" value="QUINONE OXIDOREDUCTASE PIG3-RELATED"/>
    <property type="match status" value="1"/>
</dbReference>
<accession>A0A7W7T8E3</accession>
<organism evidence="4 5">
    <name type="scientific">Saccharothrix violaceirubra</name>
    <dbReference type="NCBI Taxonomy" id="413306"/>
    <lineage>
        <taxon>Bacteria</taxon>
        <taxon>Bacillati</taxon>
        <taxon>Actinomycetota</taxon>
        <taxon>Actinomycetes</taxon>
        <taxon>Pseudonocardiales</taxon>
        <taxon>Pseudonocardiaceae</taxon>
        <taxon>Saccharothrix</taxon>
    </lineage>
</organism>
<dbReference type="GO" id="GO:0070402">
    <property type="term" value="F:NADPH binding"/>
    <property type="evidence" value="ECO:0007669"/>
    <property type="project" value="TreeGrafter"/>
</dbReference>
<evidence type="ECO:0000313" key="4">
    <source>
        <dbReference type="EMBL" id="MBB4968231.1"/>
    </source>
</evidence>
<evidence type="ECO:0000259" key="3">
    <source>
        <dbReference type="SMART" id="SM00829"/>
    </source>
</evidence>
<dbReference type="SMART" id="SM00829">
    <property type="entry name" value="PKS_ER"/>
    <property type="match status" value="1"/>
</dbReference>
<dbReference type="InterPro" id="IPR036291">
    <property type="entry name" value="NAD(P)-bd_dom_sf"/>
</dbReference>
<dbReference type="PANTHER" id="PTHR48106:SF13">
    <property type="entry name" value="QUINONE OXIDOREDUCTASE-RELATED"/>
    <property type="match status" value="1"/>
</dbReference>
<dbReference type="AlphaFoldDB" id="A0A7W7T8E3"/>
<dbReference type="RefSeq" id="WP_184673570.1">
    <property type="nucleotide sequence ID" value="NZ_BAABAI010000041.1"/>
</dbReference>
<dbReference type="InterPro" id="IPR011032">
    <property type="entry name" value="GroES-like_sf"/>
</dbReference>
<dbReference type="InterPro" id="IPR013154">
    <property type="entry name" value="ADH-like_N"/>
</dbReference>
<dbReference type="EMBL" id="JACHJS010000001">
    <property type="protein sequence ID" value="MBB4968231.1"/>
    <property type="molecule type" value="Genomic_DNA"/>
</dbReference>
<keyword evidence="1" id="KW-0521">NADP</keyword>
<protein>
    <submittedName>
        <fullName evidence="4">NADPH:quinone reductase-like Zn-dependent oxidoreductase</fullName>
    </submittedName>
</protein>
<dbReference type="Pfam" id="PF08240">
    <property type="entry name" value="ADH_N"/>
    <property type="match status" value="1"/>
</dbReference>
<dbReference type="Proteomes" id="UP000542674">
    <property type="component" value="Unassembled WGS sequence"/>
</dbReference>
<dbReference type="CDD" id="cd05289">
    <property type="entry name" value="MDR_like_2"/>
    <property type="match status" value="1"/>
</dbReference>
<name>A0A7W7T8E3_9PSEU</name>
<evidence type="ECO:0000313" key="5">
    <source>
        <dbReference type="Proteomes" id="UP000542674"/>
    </source>
</evidence>
<evidence type="ECO:0000256" key="1">
    <source>
        <dbReference type="ARBA" id="ARBA00022857"/>
    </source>
</evidence>
<evidence type="ECO:0000256" key="2">
    <source>
        <dbReference type="ARBA" id="ARBA00023002"/>
    </source>
</evidence>
<dbReference type="GO" id="GO:0003960">
    <property type="term" value="F:quinone reductase (NADPH) activity"/>
    <property type="evidence" value="ECO:0007669"/>
    <property type="project" value="TreeGrafter"/>
</dbReference>
<dbReference type="SUPFAM" id="SSF51735">
    <property type="entry name" value="NAD(P)-binding Rossmann-fold domains"/>
    <property type="match status" value="1"/>
</dbReference>
<dbReference type="Gene3D" id="3.40.50.720">
    <property type="entry name" value="NAD(P)-binding Rossmann-like Domain"/>
    <property type="match status" value="1"/>
</dbReference>
<proteinExistence type="predicted"/>
<comment type="caution">
    <text evidence="4">The sequence shown here is derived from an EMBL/GenBank/DDBJ whole genome shotgun (WGS) entry which is preliminary data.</text>
</comment>
<reference evidence="4 5" key="1">
    <citation type="submission" date="2020-08" db="EMBL/GenBank/DDBJ databases">
        <title>Sequencing the genomes of 1000 actinobacteria strains.</title>
        <authorList>
            <person name="Klenk H.-P."/>
        </authorList>
    </citation>
    <scope>NUCLEOTIDE SEQUENCE [LARGE SCALE GENOMIC DNA]</scope>
    <source>
        <strain evidence="4 5">DSM 45084</strain>
    </source>
</reference>
<dbReference type="Pfam" id="PF13602">
    <property type="entry name" value="ADH_zinc_N_2"/>
    <property type="match status" value="1"/>
</dbReference>
<gene>
    <name evidence="4" type="ORF">F4559_005590</name>
</gene>